<keyword evidence="1" id="KW-1133">Transmembrane helix</keyword>
<feature type="transmembrane region" description="Helical" evidence="1">
    <location>
        <begin position="25"/>
        <end position="47"/>
    </location>
</feature>
<dbReference type="RefSeq" id="WP_007492442.1">
    <property type="nucleotide sequence ID" value="NZ_JH417800.1"/>
</dbReference>
<dbReference type="AlphaFoldDB" id="G9YSX2"/>
<evidence type="ECO:0000313" key="5">
    <source>
        <dbReference type="Proteomes" id="UP000004459"/>
    </source>
</evidence>
<dbReference type="EMBL" id="AGCK01000221">
    <property type="protein sequence ID" value="EHM44675.1"/>
    <property type="molecule type" value="Genomic_DNA"/>
</dbReference>
<evidence type="ECO:0000259" key="3">
    <source>
        <dbReference type="Pfam" id="PF23357"/>
    </source>
</evidence>
<sequence>MKKRPNATPSGPAGHSHQAFQGGTYSLMLTAAVLALLIVLNLLVSALPTNLTQYDISASKLYSVTSNTKVVVNALEQDVTIYWIVQSGEEDAVIENLLGKYESLSDHITVVKKNPDVYPTFAEQYTDEAVKNNSLVVECGERSRFISYGDIYLSEPDMYTYSYNTSFDGEGAITSAIDYVVNAEQPQLYRLEGHGESALPSTFQEQLEKANMELHDLSLLTVDAIPEDAACLLIYAPTSDISEEERDMLADYVTGGGKLLVMAGPVDGTSLDNLYSLLSEYGVTANEGIVIESDREHYVLQAPFALLPDLDSSAITDSLIDERYFPILPLSLGLTVGEDTNGATVTPLLTTSDASYSKLAGYELDTYDKEEGDLDGPFTLAVSVEAGSGQMVWFSSSAFLDDKYNALSSGANVNLGMNALSSLVGESEAMAIRSKSLNYNYLTISESTSSLLKVLMIGIVPLAYLGVGIAVVVKRRRMQNEAV</sequence>
<dbReference type="STRING" id="292800.A4U99_05840"/>
<name>G9YSX2_FLAPL</name>
<reference evidence="4 5" key="1">
    <citation type="submission" date="2011-08" db="EMBL/GenBank/DDBJ databases">
        <authorList>
            <person name="Weinstock G."/>
            <person name="Sodergren E."/>
            <person name="Clifton S."/>
            <person name="Fulton L."/>
            <person name="Fulton B."/>
            <person name="Courtney L."/>
            <person name="Fronick C."/>
            <person name="Harrison M."/>
            <person name="Strong C."/>
            <person name="Farmer C."/>
            <person name="Delahaunty K."/>
            <person name="Markovic C."/>
            <person name="Hall O."/>
            <person name="Minx P."/>
            <person name="Tomlinson C."/>
            <person name="Mitreva M."/>
            <person name="Hou S."/>
            <person name="Chen J."/>
            <person name="Wollam A."/>
            <person name="Pepin K.H."/>
            <person name="Johnson M."/>
            <person name="Bhonagiri V."/>
            <person name="Zhang X."/>
            <person name="Suruliraj S."/>
            <person name="Warren W."/>
            <person name="Chinwalla A."/>
            <person name="Mardis E.R."/>
            <person name="Wilson R.K."/>
        </authorList>
    </citation>
    <scope>NUCLEOTIDE SEQUENCE [LARGE SCALE GENOMIC DNA]</scope>
    <source>
        <strain evidence="4 5">ATCC 29863</strain>
    </source>
</reference>
<dbReference type="SUPFAM" id="SSF52317">
    <property type="entry name" value="Class I glutamine amidotransferase-like"/>
    <property type="match status" value="1"/>
</dbReference>
<proteinExistence type="predicted"/>
<keyword evidence="1" id="KW-0472">Membrane</keyword>
<dbReference type="InterPro" id="IPR029062">
    <property type="entry name" value="Class_I_gatase-like"/>
</dbReference>
<dbReference type="InterPro" id="IPR019196">
    <property type="entry name" value="ABC_transp_unknown"/>
</dbReference>
<comment type="caution">
    <text evidence="4">The sequence shown here is derived from an EMBL/GenBank/DDBJ whole genome shotgun (WGS) entry which is preliminary data.</text>
</comment>
<gene>
    <name evidence="4" type="ORF">HMPREF0372_02631</name>
</gene>
<dbReference type="InterPro" id="IPR055396">
    <property type="entry name" value="DUF7088"/>
</dbReference>
<protein>
    <submittedName>
        <fullName evidence="4">Uncharacterized protein</fullName>
    </submittedName>
</protein>
<dbReference type="HOGENOM" id="CLU_018716_2_0_9"/>
<accession>G9YSX2</accession>
<evidence type="ECO:0000313" key="4">
    <source>
        <dbReference type="EMBL" id="EHM44675.1"/>
    </source>
</evidence>
<keyword evidence="1" id="KW-0812">Transmembrane</keyword>
<dbReference type="GeneID" id="63972280"/>
<evidence type="ECO:0000259" key="2">
    <source>
        <dbReference type="Pfam" id="PF09822"/>
    </source>
</evidence>
<feature type="domain" description="ABC-type uncharacterised transport system" evidence="2">
    <location>
        <begin position="191"/>
        <end position="385"/>
    </location>
</feature>
<dbReference type="PATRIC" id="fig|411475.3.peg.2276"/>
<dbReference type="Proteomes" id="UP000004459">
    <property type="component" value="Unassembled WGS sequence"/>
</dbReference>
<feature type="domain" description="DUF7088" evidence="3">
    <location>
        <begin position="59"/>
        <end position="139"/>
    </location>
</feature>
<dbReference type="Pfam" id="PF23357">
    <property type="entry name" value="DUF7088"/>
    <property type="match status" value="1"/>
</dbReference>
<feature type="transmembrane region" description="Helical" evidence="1">
    <location>
        <begin position="451"/>
        <end position="473"/>
    </location>
</feature>
<evidence type="ECO:0000256" key="1">
    <source>
        <dbReference type="SAM" id="Phobius"/>
    </source>
</evidence>
<organism evidence="4 5">
    <name type="scientific">Flavonifractor plautii ATCC 29863</name>
    <dbReference type="NCBI Taxonomy" id="411475"/>
    <lineage>
        <taxon>Bacteria</taxon>
        <taxon>Bacillati</taxon>
        <taxon>Bacillota</taxon>
        <taxon>Clostridia</taxon>
        <taxon>Eubacteriales</taxon>
        <taxon>Oscillospiraceae</taxon>
        <taxon>Flavonifractor</taxon>
    </lineage>
</organism>
<dbReference type="Pfam" id="PF09822">
    <property type="entry name" value="ABC_transp_aux"/>
    <property type="match status" value="1"/>
</dbReference>